<organism evidence="1 2">
    <name type="scientific">Laetiporus sulphureus 93-53</name>
    <dbReference type="NCBI Taxonomy" id="1314785"/>
    <lineage>
        <taxon>Eukaryota</taxon>
        <taxon>Fungi</taxon>
        <taxon>Dikarya</taxon>
        <taxon>Basidiomycota</taxon>
        <taxon>Agaricomycotina</taxon>
        <taxon>Agaricomycetes</taxon>
        <taxon>Polyporales</taxon>
        <taxon>Laetiporus</taxon>
    </lineage>
</organism>
<gene>
    <name evidence="1" type="ORF">LAESUDRAFT_813343</name>
</gene>
<proteinExistence type="predicted"/>
<dbReference type="EMBL" id="KV427629">
    <property type="protein sequence ID" value="KZT05529.1"/>
    <property type="molecule type" value="Genomic_DNA"/>
</dbReference>
<protein>
    <submittedName>
        <fullName evidence="1">Uncharacterized protein</fullName>
    </submittedName>
</protein>
<dbReference type="InParanoid" id="A0A165DSC0"/>
<dbReference type="GeneID" id="63831506"/>
<evidence type="ECO:0000313" key="2">
    <source>
        <dbReference type="Proteomes" id="UP000076871"/>
    </source>
</evidence>
<evidence type="ECO:0000313" key="1">
    <source>
        <dbReference type="EMBL" id="KZT05529.1"/>
    </source>
</evidence>
<dbReference type="RefSeq" id="XP_040763269.1">
    <property type="nucleotide sequence ID" value="XM_040914479.1"/>
</dbReference>
<reference evidence="1 2" key="1">
    <citation type="journal article" date="2016" name="Mol. Biol. Evol.">
        <title>Comparative Genomics of Early-Diverging Mushroom-Forming Fungi Provides Insights into the Origins of Lignocellulose Decay Capabilities.</title>
        <authorList>
            <person name="Nagy L.G."/>
            <person name="Riley R."/>
            <person name="Tritt A."/>
            <person name="Adam C."/>
            <person name="Daum C."/>
            <person name="Floudas D."/>
            <person name="Sun H."/>
            <person name="Yadav J.S."/>
            <person name="Pangilinan J."/>
            <person name="Larsson K.H."/>
            <person name="Matsuura K."/>
            <person name="Barry K."/>
            <person name="Labutti K."/>
            <person name="Kuo R."/>
            <person name="Ohm R.A."/>
            <person name="Bhattacharya S.S."/>
            <person name="Shirouzu T."/>
            <person name="Yoshinaga Y."/>
            <person name="Martin F.M."/>
            <person name="Grigoriev I.V."/>
            <person name="Hibbett D.S."/>
        </authorList>
    </citation>
    <scope>NUCLEOTIDE SEQUENCE [LARGE SCALE GENOMIC DNA]</scope>
    <source>
        <strain evidence="1 2">93-53</strain>
    </source>
</reference>
<dbReference type="AlphaFoldDB" id="A0A165DSC0"/>
<keyword evidence="2" id="KW-1185">Reference proteome</keyword>
<sequence length="378" mass="41663">MFVFSITHDHFQKFKATIPLLAAAARHIAGKYSFPRSGMGRRSGVRAILRRIKARRIAQRAYAKVGKSGRTSELYLTKYDIQASFQIRLLKPGGSLRSWSHYYTWSQAKWQIHDPLFQDVVSDLAEEFADCTLHDYASGKPESSMVDIEDLVSTLVALTLGSADHLEATESKHPSKPAENNLNELVELMGNLRLDDLDNLHNAGEFSSESTLGNEVSLSQESLCPACYTMSPQQSSAISEPSASVEKLEEVHKVQTLLAVVGSFDDTPKTHHAELPAPASTDLAPVISSTTSPGIHSVLRHFASNDATDTYPSRPAPCLRKIPTIIRTRNFASKWSSFSPLSLSALPFFFEACATAFSPLRDRTTASLPRGCHMLKLE</sequence>
<accession>A0A165DSC0</accession>
<dbReference type="Proteomes" id="UP000076871">
    <property type="component" value="Unassembled WGS sequence"/>
</dbReference>
<name>A0A165DSC0_9APHY</name>